<gene>
    <name evidence="3" type="ORF">HU200_012524</name>
    <name evidence="2" type="ORF">HU200_058311</name>
</gene>
<evidence type="ECO:0000313" key="2">
    <source>
        <dbReference type="EMBL" id="KAF8659559.1"/>
    </source>
</evidence>
<dbReference type="AlphaFoldDB" id="A0A835ACJ6"/>
<comment type="caution">
    <text evidence="2">The sequence shown here is derived from an EMBL/GenBank/DDBJ whole genome shotgun (WGS) entry which is preliminary data.</text>
</comment>
<evidence type="ECO:0000313" key="3">
    <source>
        <dbReference type="EMBL" id="KAF8749910.1"/>
    </source>
</evidence>
<dbReference type="Proteomes" id="UP000636709">
    <property type="component" value="Unassembled WGS sequence"/>
</dbReference>
<evidence type="ECO:0000313" key="4">
    <source>
        <dbReference type="Proteomes" id="UP000636709"/>
    </source>
</evidence>
<evidence type="ECO:0000256" key="1">
    <source>
        <dbReference type="SAM" id="SignalP"/>
    </source>
</evidence>
<proteinExistence type="predicted"/>
<protein>
    <submittedName>
        <fullName evidence="2">Uncharacterized protein</fullName>
    </submittedName>
</protein>
<sequence>MSATADYALKVAALAFCMALALSSMRQPVFAQVATPAQMQACNTTCNVACNVVAKAACPGFCSTITGSPLLCSICNATANTDCNNQCVPGCYANPDPTVT</sequence>
<dbReference type="EMBL" id="JACEFO010002455">
    <property type="protein sequence ID" value="KAF8659559.1"/>
    <property type="molecule type" value="Genomic_DNA"/>
</dbReference>
<feature type="chain" id="PRO_5036240226" evidence="1">
    <location>
        <begin position="32"/>
        <end position="100"/>
    </location>
</feature>
<name>A0A835ACJ6_9POAL</name>
<accession>A0A835ACJ6</accession>
<feature type="signal peptide" evidence="1">
    <location>
        <begin position="1"/>
        <end position="31"/>
    </location>
</feature>
<keyword evidence="4" id="KW-1185">Reference proteome</keyword>
<organism evidence="2 4">
    <name type="scientific">Digitaria exilis</name>
    <dbReference type="NCBI Taxonomy" id="1010633"/>
    <lineage>
        <taxon>Eukaryota</taxon>
        <taxon>Viridiplantae</taxon>
        <taxon>Streptophyta</taxon>
        <taxon>Embryophyta</taxon>
        <taxon>Tracheophyta</taxon>
        <taxon>Spermatophyta</taxon>
        <taxon>Magnoliopsida</taxon>
        <taxon>Liliopsida</taxon>
        <taxon>Poales</taxon>
        <taxon>Poaceae</taxon>
        <taxon>PACMAD clade</taxon>
        <taxon>Panicoideae</taxon>
        <taxon>Panicodae</taxon>
        <taxon>Paniceae</taxon>
        <taxon>Anthephorinae</taxon>
        <taxon>Digitaria</taxon>
    </lineage>
</organism>
<reference evidence="2" key="1">
    <citation type="submission" date="2020-07" db="EMBL/GenBank/DDBJ databases">
        <title>Genome sequence and genetic diversity analysis of an under-domesticated orphan crop, white fonio (Digitaria exilis).</title>
        <authorList>
            <person name="Bennetzen J.L."/>
            <person name="Chen S."/>
            <person name="Ma X."/>
            <person name="Wang X."/>
            <person name="Yssel A.E.J."/>
            <person name="Chaluvadi S.R."/>
            <person name="Johnson M."/>
            <person name="Gangashetty P."/>
            <person name="Hamidou F."/>
            <person name="Sanogo M.D."/>
            <person name="Zwaenepoel A."/>
            <person name="Wallace J."/>
            <person name="Van De Peer Y."/>
            <person name="Van Deynze A."/>
        </authorList>
    </citation>
    <scope>NUCLEOTIDE SEQUENCE</scope>
    <source>
        <tissue evidence="2">Leaves</tissue>
    </source>
</reference>
<dbReference type="EMBL" id="JACEFO010001020">
    <property type="protein sequence ID" value="KAF8749910.1"/>
    <property type="molecule type" value="Genomic_DNA"/>
</dbReference>
<keyword evidence="1" id="KW-0732">Signal</keyword>